<gene>
    <name evidence="3" type="ORF">H4R34_005043</name>
</gene>
<dbReference type="InterPro" id="IPR004345">
    <property type="entry name" value="TB2_DP1_HVA22"/>
</dbReference>
<dbReference type="Pfam" id="PF03134">
    <property type="entry name" value="TB2_DP1_HVA22"/>
    <property type="match status" value="1"/>
</dbReference>
<reference evidence="3" key="1">
    <citation type="submission" date="2022-07" db="EMBL/GenBank/DDBJ databases">
        <title>Phylogenomic reconstructions and comparative analyses of Kickxellomycotina fungi.</title>
        <authorList>
            <person name="Reynolds N.K."/>
            <person name="Stajich J.E."/>
            <person name="Barry K."/>
            <person name="Grigoriev I.V."/>
            <person name="Crous P."/>
            <person name="Smith M.E."/>
        </authorList>
    </citation>
    <scope>NUCLEOTIDE SEQUENCE</scope>
    <source>
        <strain evidence="3">RSA 567</strain>
    </source>
</reference>
<proteinExistence type="inferred from homology"/>
<name>A0A9W8AYY7_9FUNG</name>
<comment type="similarity">
    <text evidence="1">Belongs to the DP1 family.</text>
</comment>
<feature type="compositionally biased region" description="Polar residues" evidence="2">
    <location>
        <begin position="149"/>
        <end position="169"/>
    </location>
</feature>
<feature type="region of interest" description="Disordered" evidence="2">
    <location>
        <begin position="149"/>
        <end position="189"/>
    </location>
</feature>
<feature type="region of interest" description="Disordered" evidence="2">
    <location>
        <begin position="265"/>
        <end position="299"/>
    </location>
</feature>
<keyword evidence="1" id="KW-0812">Transmembrane</keyword>
<feature type="transmembrane region" description="Helical" evidence="1">
    <location>
        <begin position="6"/>
        <end position="24"/>
    </location>
</feature>
<protein>
    <recommendedName>
        <fullName evidence="1">Protein YOP1</fullName>
    </recommendedName>
</protein>
<dbReference type="Proteomes" id="UP001151582">
    <property type="component" value="Unassembled WGS sequence"/>
</dbReference>
<accession>A0A9W8AYY7</accession>
<evidence type="ECO:0000256" key="1">
    <source>
        <dbReference type="RuleBase" id="RU362006"/>
    </source>
</evidence>
<comment type="caution">
    <text evidence="3">The sequence shown here is derived from an EMBL/GenBank/DDBJ whole genome shotgun (WGS) entry which is preliminary data.</text>
</comment>
<evidence type="ECO:0000313" key="3">
    <source>
        <dbReference type="EMBL" id="KAJ1973533.1"/>
    </source>
</evidence>
<evidence type="ECO:0000313" key="4">
    <source>
        <dbReference type="Proteomes" id="UP001151582"/>
    </source>
</evidence>
<feature type="region of interest" description="Disordered" evidence="2">
    <location>
        <begin position="328"/>
        <end position="350"/>
    </location>
</feature>
<dbReference type="EMBL" id="JANBQB010000803">
    <property type="protein sequence ID" value="KAJ1973533.1"/>
    <property type="molecule type" value="Genomic_DNA"/>
</dbReference>
<dbReference type="AlphaFoldDB" id="A0A9W8AYY7"/>
<feature type="transmembrane region" description="Helical" evidence="1">
    <location>
        <begin position="36"/>
        <end position="54"/>
    </location>
</feature>
<sequence>MVFYLLGRLVCHAIGYVYPVYASYKVLKSQHSTAELTHWLTYWMVMGLFVPLEFVADTFIFWLPFYNIFKVLLVAWLVLPQTKGANYVYDVLIKPWLVQNEEEIDRYLSRAHSEMETKSNYWGQRGFETFHQVAMDSLVKGQAYITKNTPASSPGQNFATSHPLESQSGLRYRPGPSADDESTASTVPHGTRLSLQGLSSLVNTYMNEGLSRLSSSPMALAHSLNALVANRANLDPELAANRELFINTQRQKLHAMLSQLDEAEAQLRGDSTASSDSNRDDQNAGLADHTAHSSQGSMTRLTQDEGLDSADDMVFLSASTVQLMRDDTEIQSQSSVGTPSSDKAKPGWLW</sequence>
<organism evidence="3 4">
    <name type="scientific">Dimargaris verticillata</name>
    <dbReference type="NCBI Taxonomy" id="2761393"/>
    <lineage>
        <taxon>Eukaryota</taxon>
        <taxon>Fungi</taxon>
        <taxon>Fungi incertae sedis</taxon>
        <taxon>Zoopagomycota</taxon>
        <taxon>Kickxellomycotina</taxon>
        <taxon>Dimargaritomycetes</taxon>
        <taxon>Dimargaritales</taxon>
        <taxon>Dimargaritaceae</taxon>
        <taxon>Dimargaris</taxon>
    </lineage>
</organism>
<keyword evidence="4" id="KW-1185">Reference proteome</keyword>
<comment type="caution">
    <text evidence="1">Lacks conserved residue(s) required for the propagation of feature annotation.</text>
</comment>
<keyword evidence="1" id="KW-1133">Transmembrane helix</keyword>
<evidence type="ECO:0000256" key="2">
    <source>
        <dbReference type="SAM" id="MobiDB-lite"/>
    </source>
</evidence>
<dbReference type="PANTHER" id="PTHR12300">
    <property type="entry name" value="HVA22-LIKE PROTEINS"/>
    <property type="match status" value="1"/>
</dbReference>
<comment type="subcellular location">
    <subcellularLocation>
        <location evidence="1">Membrane</location>
        <topology evidence="1">Multi-pass membrane protein</topology>
    </subcellularLocation>
</comment>
<feature type="compositionally biased region" description="Polar residues" evidence="2">
    <location>
        <begin position="330"/>
        <end position="341"/>
    </location>
</feature>
<keyword evidence="1" id="KW-0472">Membrane</keyword>
<dbReference type="OrthoDB" id="434647at2759"/>
<dbReference type="GO" id="GO:0016020">
    <property type="term" value="C:membrane"/>
    <property type="evidence" value="ECO:0007669"/>
    <property type="project" value="UniProtKB-SubCell"/>
</dbReference>